<evidence type="ECO:0000313" key="1">
    <source>
        <dbReference type="EMBL" id="CAF2874985.1"/>
    </source>
</evidence>
<dbReference type="Proteomes" id="UP000675881">
    <property type="component" value="Chromosome 2"/>
</dbReference>
<name>A0A7R8CNG4_LEPSM</name>
<organism evidence="1 2">
    <name type="scientific">Lepeophtheirus salmonis</name>
    <name type="common">Salmon louse</name>
    <name type="synonym">Caligus salmonis</name>
    <dbReference type="NCBI Taxonomy" id="72036"/>
    <lineage>
        <taxon>Eukaryota</taxon>
        <taxon>Metazoa</taxon>
        <taxon>Ecdysozoa</taxon>
        <taxon>Arthropoda</taxon>
        <taxon>Crustacea</taxon>
        <taxon>Multicrustacea</taxon>
        <taxon>Hexanauplia</taxon>
        <taxon>Copepoda</taxon>
        <taxon>Siphonostomatoida</taxon>
        <taxon>Caligidae</taxon>
        <taxon>Lepeophtheirus</taxon>
    </lineage>
</organism>
<sequence length="118" mass="13781">MTKVHQLLEQAFLPDRNMARAQPNIKVKEFVRKCDMGVLFICKWAVHYLDFLGHHVKAEAIKLLSSGFEAIRVLAPPKYCKEVKAFLEIVQYYARFIPSLTNYTGTMHPLFLKYTKFE</sequence>
<dbReference type="GO" id="GO:0071897">
    <property type="term" value="P:DNA biosynthetic process"/>
    <property type="evidence" value="ECO:0007669"/>
    <property type="project" value="UniProtKB-ARBA"/>
</dbReference>
<dbReference type="SUPFAM" id="SSF56672">
    <property type="entry name" value="DNA/RNA polymerases"/>
    <property type="match status" value="1"/>
</dbReference>
<dbReference type="InterPro" id="IPR043502">
    <property type="entry name" value="DNA/RNA_pol_sf"/>
</dbReference>
<dbReference type="Gene3D" id="3.30.70.270">
    <property type="match status" value="1"/>
</dbReference>
<dbReference type="AlphaFoldDB" id="A0A7R8CNG4"/>
<dbReference type="InterPro" id="IPR043128">
    <property type="entry name" value="Rev_trsase/Diguanyl_cyclase"/>
</dbReference>
<protein>
    <submittedName>
        <fullName evidence="1">(salmon louse) hypothetical protein</fullName>
    </submittedName>
</protein>
<proteinExistence type="predicted"/>
<reference evidence="1" key="1">
    <citation type="submission" date="2021-02" db="EMBL/GenBank/DDBJ databases">
        <authorList>
            <person name="Bekaert M."/>
        </authorList>
    </citation>
    <scope>NUCLEOTIDE SEQUENCE</scope>
    <source>
        <strain evidence="1">IoA-00</strain>
    </source>
</reference>
<gene>
    <name evidence="1" type="ORF">LSAA_6901</name>
</gene>
<evidence type="ECO:0000313" key="2">
    <source>
        <dbReference type="Proteomes" id="UP000675881"/>
    </source>
</evidence>
<keyword evidence="2" id="KW-1185">Reference proteome</keyword>
<accession>A0A7R8CNG4</accession>
<dbReference type="EMBL" id="HG994581">
    <property type="protein sequence ID" value="CAF2874985.1"/>
    <property type="molecule type" value="Genomic_DNA"/>
</dbReference>